<organism evidence="1 2">
    <name type="scientific">Protopolystoma xenopodis</name>
    <dbReference type="NCBI Taxonomy" id="117903"/>
    <lineage>
        <taxon>Eukaryota</taxon>
        <taxon>Metazoa</taxon>
        <taxon>Spiralia</taxon>
        <taxon>Lophotrochozoa</taxon>
        <taxon>Platyhelminthes</taxon>
        <taxon>Monogenea</taxon>
        <taxon>Polyopisthocotylea</taxon>
        <taxon>Polystomatidea</taxon>
        <taxon>Polystomatidae</taxon>
        <taxon>Protopolystoma</taxon>
    </lineage>
</organism>
<protein>
    <submittedName>
        <fullName evidence="1">Uncharacterized protein</fullName>
    </submittedName>
</protein>
<dbReference type="EMBL" id="CAAALY010018555">
    <property type="protein sequence ID" value="VEL13682.1"/>
    <property type="molecule type" value="Genomic_DNA"/>
</dbReference>
<name>A0A3S4ZWD8_9PLAT</name>
<dbReference type="Proteomes" id="UP000784294">
    <property type="component" value="Unassembled WGS sequence"/>
</dbReference>
<sequence length="85" mass="9073">MSGEASSLKSTPVLIPYTGLACILPSSQYIRAICGKECGARSIQRGKNTRLECRGRHASAPALIAPFLPHHVQWATGVTLEGILN</sequence>
<comment type="caution">
    <text evidence="1">The sequence shown here is derived from an EMBL/GenBank/DDBJ whole genome shotgun (WGS) entry which is preliminary data.</text>
</comment>
<evidence type="ECO:0000313" key="2">
    <source>
        <dbReference type="Proteomes" id="UP000784294"/>
    </source>
</evidence>
<dbReference type="AlphaFoldDB" id="A0A3S4ZWD8"/>
<reference evidence="1" key="1">
    <citation type="submission" date="2018-11" db="EMBL/GenBank/DDBJ databases">
        <authorList>
            <consortium name="Pathogen Informatics"/>
        </authorList>
    </citation>
    <scope>NUCLEOTIDE SEQUENCE</scope>
</reference>
<accession>A0A3S4ZWD8</accession>
<keyword evidence="2" id="KW-1185">Reference proteome</keyword>
<gene>
    <name evidence="1" type="ORF">PXEA_LOCUS7122</name>
</gene>
<evidence type="ECO:0000313" key="1">
    <source>
        <dbReference type="EMBL" id="VEL13682.1"/>
    </source>
</evidence>
<proteinExistence type="predicted"/>